<comment type="caution">
    <text evidence="2">The sequence shown here is derived from an EMBL/GenBank/DDBJ whole genome shotgun (WGS) entry which is preliminary data.</text>
</comment>
<gene>
    <name evidence="2" type="ORF">GOACH_19_01055</name>
</gene>
<sequence>MSEPSIEQVFIFCDSPRHSKRVAVTNFRRPLWSQERWNEHYTSPFSGSGKRESGTTLVDDAIPEKGMFSRNQRVSPDRVRSRYVLECRKCRGMSSVPVREEKLFAVLNKLSIHGVSEISLTGLAASVASIST</sequence>
<dbReference type="AlphaFoldDB" id="L7KNM6"/>
<keyword evidence="3" id="KW-1185">Reference proteome</keyword>
<reference evidence="2 3" key="1">
    <citation type="submission" date="2012-12" db="EMBL/GenBank/DDBJ databases">
        <title>Whole genome shotgun sequence of Gordonia aichiensis NBRC 108223.</title>
        <authorList>
            <person name="Isaki-Nakamura S."/>
            <person name="Hosoyama A."/>
            <person name="Tsuchikane K."/>
            <person name="Ando Y."/>
            <person name="Baba S."/>
            <person name="Ohji S."/>
            <person name="Hamada M."/>
            <person name="Tamura T."/>
            <person name="Yamazoe A."/>
            <person name="Yamazaki S."/>
            <person name="Fujita N."/>
        </authorList>
    </citation>
    <scope>NUCLEOTIDE SEQUENCE [LARGE SCALE GENOMIC DNA]</scope>
    <source>
        <strain evidence="2 3">NBRC 108223</strain>
    </source>
</reference>
<dbReference type="EMBL" id="BANR01000019">
    <property type="protein sequence ID" value="GAC50101.1"/>
    <property type="molecule type" value="Genomic_DNA"/>
</dbReference>
<protein>
    <submittedName>
        <fullName evidence="2">Uncharacterized protein</fullName>
    </submittedName>
</protein>
<dbReference type="Proteomes" id="UP000010988">
    <property type="component" value="Unassembled WGS sequence"/>
</dbReference>
<evidence type="ECO:0000313" key="2">
    <source>
        <dbReference type="EMBL" id="GAC50101.1"/>
    </source>
</evidence>
<accession>L7KNM6</accession>
<evidence type="ECO:0000256" key="1">
    <source>
        <dbReference type="SAM" id="MobiDB-lite"/>
    </source>
</evidence>
<evidence type="ECO:0000313" key="3">
    <source>
        <dbReference type="Proteomes" id="UP000010988"/>
    </source>
</evidence>
<feature type="region of interest" description="Disordered" evidence="1">
    <location>
        <begin position="43"/>
        <end position="62"/>
    </location>
</feature>
<dbReference type="STRING" id="1220583.GOACH_19_01055"/>
<organism evidence="2 3">
    <name type="scientific">Gordonia aichiensis NBRC 108223</name>
    <dbReference type="NCBI Taxonomy" id="1220583"/>
    <lineage>
        <taxon>Bacteria</taxon>
        <taxon>Bacillati</taxon>
        <taxon>Actinomycetota</taxon>
        <taxon>Actinomycetes</taxon>
        <taxon>Mycobacteriales</taxon>
        <taxon>Gordoniaceae</taxon>
        <taxon>Gordonia</taxon>
    </lineage>
</organism>
<proteinExistence type="predicted"/>
<name>L7KNM6_9ACTN</name>